<proteinExistence type="predicted"/>
<accession>A0A6C2U0N0</accession>
<keyword evidence="2" id="KW-1185">Reference proteome</keyword>
<dbReference type="EMBL" id="CAAHFG010000001">
    <property type="protein sequence ID" value="VGO13482.1"/>
    <property type="molecule type" value="Genomic_DNA"/>
</dbReference>
<gene>
    <name evidence="1" type="ORF">PDESU_02039</name>
</gene>
<sequence>MKTQYCMAADGANVERTIRKRDSFLVWFTMRVPKKGALQMGA</sequence>
<evidence type="ECO:0000313" key="1">
    <source>
        <dbReference type="EMBL" id="VGO13482.1"/>
    </source>
</evidence>
<name>A0A6C2U0N0_PONDE</name>
<dbReference type="RefSeq" id="WP_281281208.1">
    <property type="nucleotide sequence ID" value="NZ_CAAHFG010000001.1"/>
</dbReference>
<reference evidence="1 2" key="1">
    <citation type="submission" date="2019-04" db="EMBL/GenBank/DDBJ databases">
        <authorList>
            <person name="Van Vliet M D."/>
        </authorList>
    </citation>
    <scope>NUCLEOTIDE SEQUENCE [LARGE SCALE GENOMIC DNA]</scope>
    <source>
        <strain evidence="1 2">F1</strain>
    </source>
</reference>
<dbReference type="AlphaFoldDB" id="A0A6C2U0N0"/>
<dbReference type="Proteomes" id="UP000366872">
    <property type="component" value="Unassembled WGS sequence"/>
</dbReference>
<evidence type="ECO:0000313" key="2">
    <source>
        <dbReference type="Proteomes" id="UP000366872"/>
    </source>
</evidence>
<protein>
    <submittedName>
        <fullName evidence="1">Uncharacterized protein</fullName>
    </submittedName>
</protein>
<organism evidence="1 2">
    <name type="scientific">Pontiella desulfatans</name>
    <dbReference type="NCBI Taxonomy" id="2750659"/>
    <lineage>
        <taxon>Bacteria</taxon>
        <taxon>Pseudomonadati</taxon>
        <taxon>Kiritimatiellota</taxon>
        <taxon>Kiritimatiellia</taxon>
        <taxon>Kiritimatiellales</taxon>
        <taxon>Pontiellaceae</taxon>
        <taxon>Pontiella</taxon>
    </lineage>
</organism>